<dbReference type="EMBL" id="JACCKS010000001">
    <property type="protein sequence ID" value="NZA36831.1"/>
    <property type="molecule type" value="Genomic_DNA"/>
</dbReference>
<name>A0A853JHR8_9FIRM</name>
<dbReference type="PANTHER" id="PTHR46558:SF11">
    <property type="entry name" value="HTH-TYPE TRANSCRIPTIONAL REGULATOR XRE"/>
    <property type="match status" value="1"/>
</dbReference>
<dbReference type="Proteomes" id="UP000586254">
    <property type="component" value="Unassembled WGS sequence"/>
</dbReference>
<dbReference type="InterPro" id="IPR010982">
    <property type="entry name" value="Lambda_DNA-bd_dom_sf"/>
</dbReference>
<dbReference type="SUPFAM" id="SSF47413">
    <property type="entry name" value="lambda repressor-like DNA-binding domains"/>
    <property type="match status" value="1"/>
</dbReference>
<evidence type="ECO:0000259" key="2">
    <source>
        <dbReference type="PROSITE" id="PS50943"/>
    </source>
</evidence>
<keyword evidence="1" id="KW-0238">DNA-binding</keyword>
<dbReference type="Pfam" id="PF12844">
    <property type="entry name" value="HTH_19"/>
    <property type="match status" value="1"/>
</dbReference>
<dbReference type="PANTHER" id="PTHR46558">
    <property type="entry name" value="TRACRIPTIONAL REGULATORY PROTEIN-RELATED-RELATED"/>
    <property type="match status" value="1"/>
</dbReference>
<evidence type="ECO:0000313" key="3">
    <source>
        <dbReference type="EMBL" id="NZA36831.1"/>
    </source>
</evidence>
<comment type="caution">
    <text evidence="3">The sequence shown here is derived from an EMBL/GenBank/DDBJ whole genome shotgun (WGS) entry which is preliminary data.</text>
</comment>
<evidence type="ECO:0000313" key="4">
    <source>
        <dbReference type="Proteomes" id="UP000586254"/>
    </source>
</evidence>
<protein>
    <submittedName>
        <fullName evidence="3">Helix-turn-helix transcriptional regulator</fullName>
    </submittedName>
</protein>
<dbReference type="AlphaFoldDB" id="A0A853JHR8"/>
<dbReference type="RefSeq" id="WP_180492752.1">
    <property type="nucleotide sequence ID" value="NZ_JACCKS010000001.1"/>
</dbReference>
<dbReference type="SMART" id="SM00530">
    <property type="entry name" value="HTH_XRE"/>
    <property type="match status" value="1"/>
</dbReference>
<reference evidence="3 4" key="1">
    <citation type="submission" date="2020-07" db="EMBL/GenBank/DDBJ databases">
        <title>Organ Donor 1.</title>
        <authorList>
            <person name="Marsh A.J."/>
            <person name="Azcarate-Peril M.A."/>
        </authorList>
    </citation>
    <scope>NUCLEOTIDE SEQUENCE [LARGE SCALE GENOMIC DNA]</scope>
    <source>
        <strain evidence="3 4">AMC0717</strain>
    </source>
</reference>
<dbReference type="Gene3D" id="1.10.260.40">
    <property type="entry name" value="lambda repressor-like DNA-binding domains"/>
    <property type="match status" value="1"/>
</dbReference>
<dbReference type="InterPro" id="IPR001387">
    <property type="entry name" value="Cro/C1-type_HTH"/>
</dbReference>
<dbReference type="GO" id="GO:0003677">
    <property type="term" value="F:DNA binding"/>
    <property type="evidence" value="ECO:0007669"/>
    <property type="project" value="UniProtKB-KW"/>
</dbReference>
<sequence length="124" mass="14166">MYEIFEKLLHERGVTAYKVAKDTGIGTATLSNWKNGKYTPKQDKMQKLADYFGVTIDYLMTGKDSASEETPIDIDHAQNETERKLLVLCRKANDVSEEEREDIINLFENTIDLYLKAKGIKGDE</sequence>
<dbReference type="CDD" id="cd00093">
    <property type="entry name" value="HTH_XRE"/>
    <property type="match status" value="1"/>
</dbReference>
<feature type="domain" description="HTH cro/C1-type" evidence="2">
    <location>
        <begin position="5"/>
        <end position="59"/>
    </location>
</feature>
<accession>A0A853JHR8</accession>
<proteinExistence type="predicted"/>
<organism evidence="3 4">
    <name type="scientific">Eubacterium callanderi</name>
    <dbReference type="NCBI Taxonomy" id="53442"/>
    <lineage>
        <taxon>Bacteria</taxon>
        <taxon>Bacillati</taxon>
        <taxon>Bacillota</taxon>
        <taxon>Clostridia</taxon>
        <taxon>Eubacteriales</taxon>
        <taxon>Eubacteriaceae</taxon>
        <taxon>Eubacterium</taxon>
    </lineage>
</organism>
<gene>
    <name evidence="3" type="ORF">H0N91_01430</name>
</gene>
<evidence type="ECO:0000256" key="1">
    <source>
        <dbReference type="ARBA" id="ARBA00023125"/>
    </source>
</evidence>
<dbReference type="PROSITE" id="PS50943">
    <property type="entry name" value="HTH_CROC1"/>
    <property type="match status" value="1"/>
</dbReference>